<gene>
    <name evidence="1" type="ORF">E6A44_007655</name>
</gene>
<dbReference type="InterPro" id="IPR011006">
    <property type="entry name" value="CheY-like_superfamily"/>
</dbReference>
<sequence>MTADSKKQKQMTNILIVCTNQPIAATIGRLIDKMEGWHAAVALSLNDALEHCYAKTYDVILIGSGISQEHEDVLNLHLEKLNAKTPVVKHYGGGSGLLYAEIYQALVKK</sequence>
<name>A0ABW9J6E6_9SPHI</name>
<comment type="caution">
    <text evidence="1">The sequence shown here is derived from an EMBL/GenBank/DDBJ whole genome shotgun (WGS) entry which is preliminary data.</text>
</comment>
<accession>A0ABW9J6E6</accession>
<protein>
    <recommendedName>
        <fullName evidence="3">Response regulator receiver protein</fullName>
    </recommendedName>
</protein>
<dbReference type="Proteomes" id="UP001517247">
    <property type="component" value="Unassembled WGS sequence"/>
</dbReference>
<dbReference type="EMBL" id="SSHJ02000005">
    <property type="protein sequence ID" value="MFN0255442.1"/>
    <property type="molecule type" value="Genomic_DNA"/>
</dbReference>
<evidence type="ECO:0000313" key="1">
    <source>
        <dbReference type="EMBL" id="MFN0255442.1"/>
    </source>
</evidence>
<dbReference type="SUPFAM" id="SSF52172">
    <property type="entry name" value="CheY-like"/>
    <property type="match status" value="1"/>
</dbReference>
<proteinExistence type="predicted"/>
<evidence type="ECO:0008006" key="3">
    <source>
        <dbReference type="Google" id="ProtNLM"/>
    </source>
</evidence>
<keyword evidence="2" id="KW-1185">Reference proteome</keyword>
<evidence type="ECO:0000313" key="2">
    <source>
        <dbReference type="Proteomes" id="UP001517247"/>
    </source>
</evidence>
<organism evidence="1 2">
    <name type="scientific">Pedobacter ureilyticus</name>
    <dbReference type="NCBI Taxonomy" id="1393051"/>
    <lineage>
        <taxon>Bacteria</taxon>
        <taxon>Pseudomonadati</taxon>
        <taxon>Bacteroidota</taxon>
        <taxon>Sphingobacteriia</taxon>
        <taxon>Sphingobacteriales</taxon>
        <taxon>Sphingobacteriaceae</taxon>
        <taxon>Pedobacter</taxon>
    </lineage>
</organism>
<reference evidence="1 2" key="1">
    <citation type="submission" date="2024-12" db="EMBL/GenBank/DDBJ databases">
        <authorList>
            <person name="Hu S."/>
        </authorList>
    </citation>
    <scope>NUCLEOTIDE SEQUENCE [LARGE SCALE GENOMIC DNA]</scope>
    <source>
        <strain evidence="1 2">THG-T11</strain>
    </source>
</reference>